<keyword evidence="4" id="KW-0456">Lyase</keyword>
<keyword evidence="3 4" id="KW-0460">Magnesium</keyword>
<comment type="cofactor">
    <cofactor evidence="1 4">
        <name>Mg(2+)</name>
        <dbReference type="ChEBI" id="CHEBI:18420"/>
    </cofactor>
</comment>
<reference evidence="5 6" key="1">
    <citation type="journal article" date="2024" name="J. Plant Pathol.">
        <title>Sequence and assembly of the genome of Seiridium unicorne, isolate CBS 538.82, causal agent of cypress canker disease.</title>
        <authorList>
            <person name="Scali E."/>
            <person name="Rocca G.D."/>
            <person name="Danti R."/>
            <person name="Garbelotto M."/>
            <person name="Barberini S."/>
            <person name="Baroncelli R."/>
            <person name="Emiliani G."/>
        </authorList>
    </citation>
    <scope>NUCLEOTIDE SEQUENCE [LARGE SCALE GENOMIC DNA]</scope>
    <source>
        <strain evidence="5 6">BM-138-508</strain>
    </source>
</reference>
<accession>A0ABR2VJG1</accession>
<dbReference type="EC" id="4.2.3.-" evidence="4"/>
<name>A0ABR2VJG1_9PEZI</name>
<dbReference type="SUPFAM" id="SSF48576">
    <property type="entry name" value="Terpenoid synthases"/>
    <property type="match status" value="1"/>
</dbReference>
<comment type="similarity">
    <text evidence="2 4">Belongs to the terpene synthase family.</text>
</comment>
<dbReference type="InterPro" id="IPR034686">
    <property type="entry name" value="Terpene_cyclase-like_2"/>
</dbReference>
<dbReference type="Proteomes" id="UP001408356">
    <property type="component" value="Unassembled WGS sequence"/>
</dbReference>
<evidence type="ECO:0000256" key="4">
    <source>
        <dbReference type="RuleBase" id="RU366034"/>
    </source>
</evidence>
<keyword evidence="4" id="KW-0479">Metal-binding</keyword>
<dbReference type="InterPro" id="IPR008949">
    <property type="entry name" value="Isoprenoid_synthase_dom_sf"/>
</dbReference>
<dbReference type="Pfam" id="PF19086">
    <property type="entry name" value="Terpene_syn_C_2"/>
    <property type="match status" value="1"/>
</dbReference>
<comment type="caution">
    <text evidence="5">The sequence shown here is derived from an EMBL/GenBank/DDBJ whole genome shotgun (WGS) entry which is preliminary data.</text>
</comment>
<evidence type="ECO:0000256" key="3">
    <source>
        <dbReference type="ARBA" id="ARBA00022842"/>
    </source>
</evidence>
<keyword evidence="6" id="KW-1185">Reference proteome</keyword>
<dbReference type="Gene3D" id="1.10.600.10">
    <property type="entry name" value="Farnesyl Diphosphate Synthase"/>
    <property type="match status" value="1"/>
</dbReference>
<dbReference type="PANTHER" id="PTHR35201">
    <property type="entry name" value="TERPENE SYNTHASE"/>
    <property type="match status" value="1"/>
</dbReference>
<organism evidence="5 6">
    <name type="scientific">Seiridium unicorne</name>
    <dbReference type="NCBI Taxonomy" id="138068"/>
    <lineage>
        <taxon>Eukaryota</taxon>
        <taxon>Fungi</taxon>
        <taxon>Dikarya</taxon>
        <taxon>Ascomycota</taxon>
        <taxon>Pezizomycotina</taxon>
        <taxon>Sordariomycetes</taxon>
        <taxon>Xylariomycetidae</taxon>
        <taxon>Amphisphaeriales</taxon>
        <taxon>Sporocadaceae</taxon>
        <taxon>Seiridium</taxon>
    </lineage>
</organism>
<dbReference type="PANTHER" id="PTHR35201:SF4">
    <property type="entry name" value="BETA-PINACENE SYNTHASE-RELATED"/>
    <property type="match status" value="1"/>
</dbReference>
<gene>
    <name evidence="5" type="ORF">SUNI508_00171</name>
</gene>
<protein>
    <recommendedName>
        <fullName evidence="4">Terpene synthase</fullName>
        <ecNumber evidence="4">4.2.3.-</ecNumber>
    </recommendedName>
</protein>
<sequence length="355" mass="41133">MSPMIEEPVSAISATQETQEVRAPALKIPSIKTMPFPDRFNRRQIPASGLTALIHPLTDKVVNETNEFYLKHWPFPSEKARKKFVSGGFCRLTCYYFPKAIDDRLHFACELMAVLFLVDDILETMSLEEGRKYNEKLMPISRGEVLPDRNVPVEWITYDIWEGMRKCDKQLADEILEPTFDFMRSQTDPRRLTKMNLSQYLDYRWDDVGKDFLSSVVRFTQGIHLSKEDLALALPVDKNCANHLSVLNDIWSYDKELIAANTLHKEGGIMCNAVDIFANEASMPIESAKRVLYQLCREWELVHETLVAEVLAQRDTPEMRAYLKEIEYQISGNEMWSRTTPRYSDLASHYETVSW</sequence>
<dbReference type="EMBL" id="JARVKF010000001">
    <property type="protein sequence ID" value="KAK9426644.1"/>
    <property type="molecule type" value="Genomic_DNA"/>
</dbReference>
<evidence type="ECO:0000313" key="5">
    <source>
        <dbReference type="EMBL" id="KAK9426644.1"/>
    </source>
</evidence>
<proteinExistence type="inferred from homology"/>
<evidence type="ECO:0000256" key="1">
    <source>
        <dbReference type="ARBA" id="ARBA00001946"/>
    </source>
</evidence>
<evidence type="ECO:0000313" key="6">
    <source>
        <dbReference type="Proteomes" id="UP001408356"/>
    </source>
</evidence>
<evidence type="ECO:0000256" key="2">
    <source>
        <dbReference type="ARBA" id="ARBA00006333"/>
    </source>
</evidence>